<dbReference type="RefSeq" id="WP_083039785.1">
    <property type="nucleotide sequence ID" value="NZ_CP020557.1"/>
</dbReference>
<protein>
    <submittedName>
        <fullName evidence="2">Uncharacterized protein</fullName>
    </submittedName>
</protein>
<dbReference type="EMBL" id="CP020557">
    <property type="protein sequence ID" value="ARF67990.1"/>
    <property type="molecule type" value="Genomic_DNA"/>
</dbReference>
<name>A0A1V0USI2_9BACL</name>
<reference evidence="2 3" key="1">
    <citation type="submission" date="2017-03" db="EMBL/GenBank/DDBJ databases">
        <title>Paenibacillus larvae genome sequencing.</title>
        <authorList>
            <person name="Dingman D.W."/>
        </authorList>
    </citation>
    <scope>NUCLEOTIDE SEQUENCE [LARGE SCALE GENOMIC DNA]</scope>
    <source>
        <strain evidence="2 3">SAG 10367</strain>
    </source>
</reference>
<gene>
    <name evidence="2" type="ORF">B7C51_09335</name>
</gene>
<dbReference type="Proteomes" id="UP000192727">
    <property type="component" value="Chromosome"/>
</dbReference>
<sequence length="161" mass="19498">MSVDIPLSLISKRRIQQLHEDDFKLRREIEFHEERIEEHQNIIKKIRENLEYNRIEREFYKELSGRDNEKYPKVSAPHNNIGDGQKRKRRKRKLSEKKLALKKALASIFAEKECLNIREIMEKLKPHGIEWATYQLAFQELTQSGFLIRQERGMYKFNEEQ</sequence>
<feature type="region of interest" description="Disordered" evidence="1">
    <location>
        <begin position="68"/>
        <end position="94"/>
    </location>
</feature>
<evidence type="ECO:0000313" key="3">
    <source>
        <dbReference type="Proteomes" id="UP000192727"/>
    </source>
</evidence>
<accession>A0A1V0USI2</accession>
<evidence type="ECO:0000313" key="2">
    <source>
        <dbReference type="EMBL" id="ARF67990.1"/>
    </source>
</evidence>
<organism evidence="2 3">
    <name type="scientific">Paenibacillus larvae subsp. pulvifaciens</name>
    <dbReference type="NCBI Taxonomy" id="1477"/>
    <lineage>
        <taxon>Bacteria</taxon>
        <taxon>Bacillati</taxon>
        <taxon>Bacillota</taxon>
        <taxon>Bacilli</taxon>
        <taxon>Bacillales</taxon>
        <taxon>Paenibacillaceae</taxon>
        <taxon>Paenibacillus</taxon>
    </lineage>
</organism>
<proteinExistence type="predicted"/>
<dbReference type="AlphaFoldDB" id="A0A1V0USI2"/>
<evidence type="ECO:0000256" key="1">
    <source>
        <dbReference type="SAM" id="MobiDB-lite"/>
    </source>
</evidence>